<dbReference type="PANTHER" id="PTHR47966:SF65">
    <property type="entry name" value="ASPARTIC-TYPE ENDOPEPTIDASE"/>
    <property type="match status" value="1"/>
</dbReference>
<dbReference type="EMBL" id="AOGT01001266">
    <property type="protein sequence ID" value="EMG48071.1"/>
    <property type="molecule type" value="Genomic_DNA"/>
</dbReference>
<keyword evidence="17" id="KW-1185">Reference proteome</keyword>
<dbReference type="PANTHER" id="PTHR47966">
    <property type="entry name" value="BETA-SITE APP-CLEAVING ENZYME, ISOFORM A-RELATED"/>
    <property type="match status" value="1"/>
</dbReference>
<comment type="similarity">
    <text evidence="3 13">Belongs to the peptidase A1 family.</text>
</comment>
<evidence type="ECO:0000256" key="6">
    <source>
        <dbReference type="ARBA" id="ARBA00022670"/>
    </source>
</evidence>
<proteinExistence type="inferred from homology"/>
<dbReference type="HOGENOM" id="CLU_013253_9_1_1"/>
<feature type="active site" evidence="12">
    <location>
        <position position="273"/>
    </location>
</feature>
<keyword evidence="10" id="KW-0865">Zymogen</keyword>
<accession>M3INT6</accession>
<evidence type="ECO:0000256" key="12">
    <source>
        <dbReference type="PIRSR" id="PIRSR601461-1"/>
    </source>
</evidence>
<dbReference type="FunFam" id="2.40.70.10:FF:000011">
    <property type="entry name" value="Aspartic protease"/>
    <property type="match status" value="1"/>
</dbReference>
<dbReference type="SUPFAM" id="SSF50630">
    <property type="entry name" value="Acid proteases"/>
    <property type="match status" value="1"/>
</dbReference>
<dbReference type="GO" id="GO:0005576">
    <property type="term" value="C:extracellular region"/>
    <property type="evidence" value="ECO:0007669"/>
    <property type="project" value="UniProtKB-SubCell"/>
</dbReference>
<evidence type="ECO:0000256" key="4">
    <source>
        <dbReference type="ARBA" id="ARBA00013207"/>
    </source>
</evidence>
<dbReference type="InterPro" id="IPR021109">
    <property type="entry name" value="Peptidase_aspartic_dom_sf"/>
</dbReference>
<dbReference type="GO" id="GO:0004190">
    <property type="term" value="F:aspartic-type endopeptidase activity"/>
    <property type="evidence" value="ECO:0007669"/>
    <property type="project" value="UniProtKB-KW"/>
</dbReference>
<evidence type="ECO:0000256" key="7">
    <source>
        <dbReference type="ARBA" id="ARBA00022729"/>
    </source>
</evidence>
<feature type="signal peptide" evidence="14">
    <location>
        <begin position="1"/>
        <end position="22"/>
    </location>
</feature>
<evidence type="ECO:0000256" key="9">
    <source>
        <dbReference type="ARBA" id="ARBA00022801"/>
    </source>
</evidence>
<dbReference type="InterPro" id="IPR001461">
    <property type="entry name" value="Aspartic_peptidase_A1"/>
</dbReference>
<evidence type="ECO:0000256" key="3">
    <source>
        <dbReference type="ARBA" id="ARBA00007447"/>
    </source>
</evidence>
<keyword evidence="8 13" id="KW-0064">Aspartyl protease</keyword>
<dbReference type="FunFam" id="2.40.70.10:FF:000023">
    <property type="entry name" value="Aspartic protease"/>
    <property type="match status" value="1"/>
</dbReference>
<evidence type="ECO:0000256" key="13">
    <source>
        <dbReference type="RuleBase" id="RU000454"/>
    </source>
</evidence>
<dbReference type="PROSITE" id="PS00141">
    <property type="entry name" value="ASP_PROTEASE"/>
    <property type="match status" value="2"/>
</dbReference>
<evidence type="ECO:0000256" key="10">
    <source>
        <dbReference type="ARBA" id="ARBA00023145"/>
    </source>
</evidence>
<dbReference type="Proteomes" id="UP000011777">
    <property type="component" value="Unassembled WGS sequence"/>
</dbReference>
<keyword evidence="5" id="KW-0964">Secreted</keyword>
<keyword evidence="6 13" id="KW-0645">Protease</keyword>
<keyword evidence="9 13" id="KW-0378">Hydrolase</keyword>
<dbReference type="Gene3D" id="2.40.70.10">
    <property type="entry name" value="Acid Proteases"/>
    <property type="match status" value="2"/>
</dbReference>
<dbReference type="PROSITE" id="PS51767">
    <property type="entry name" value="PEPTIDASE_A1"/>
    <property type="match status" value="1"/>
</dbReference>
<dbReference type="AlphaFoldDB" id="M3INT6"/>
<dbReference type="InterPro" id="IPR001969">
    <property type="entry name" value="Aspartic_peptidase_AS"/>
</dbReference>
<evidence type="ECO:0000256" key="11">
    <source>
        <dbReference type="ARBA" id="ARBA00023157"/>
    </source>
</evidence>
<dbReference type="eggNOG" id="KOG1339">
    <property type="taxonomic scope" value="Eukaryota"/>
</dbReference>
<dbReference type="Pfam" id="PF00026">
    <property type="entry name" value="Asp"/>
    <property type="match status" value="1"/>
</dbReference>
<organism evidence="16 17">
    <name type="scientific">Candida maltosa (strain Xu316)</name>
    <name type="common">Yeast</name>
    <dbReference type="NCBI Taxonomy" id="1245528"/>
    <lineage>
        <taxon>Eukaryota</taxon>
        <taxon>Fungi</taxon>
        <taxon>Dikarya</taxon>
        <taxon>Ascomycota</taxon>
        <taxon>Saccharomycotina</taxon>
        <taxon>Pichiomycetes</taxon>
        <taxon>Debaryomycetaceae</taxon>
        <taxon>Candida/Lodderomyces clade</taxon>
        <taxon>Candida</taxon>
    </lineage>
</organism>
<dbReference type="PRINTS" id="PR00792">
    <property type="entry name" value="PEPSIN"/>
</dbReference>
<keyword evidence="11" id="KW-1015">Disulfide bond</keyword>
<comment type="caution">
    <text evidence="16">The sequence shown here is derived from an EMBL/GenBank/DDBJ whole genome shotgun (WGS) entry which is preliminary data.</text>
</comment>
<comment type="subcellular location">
    <subcellularLocation>
        <location evidence="2">Secreted</location>
    </subcellularLocation>
</comment>
<reference evidence="16 17" key="1">
    <citation type="submission" date="2013-02" db="EMBL/GenBank/DDBJ databases">
        <title>Genome sequence of Candida maltosa Xu316, a potential industrial strain for xylitol and ethanol production.</title>
        <authorList>
            <person name="Yu J."/>
            <person name="Wang Q."/>
            <person name="Geng X."/>
            <person name="Bao W."/>
            <person name="He P."/>
            <person name="Cai J."/>
        </authorList>
    </citation>
    <scope>NUCLEOTIDE SEQUENCE [LARGE SCALE GENOMIC DNA]</scope>
    <source>
        <strain evidence="17">Xu316</strain>
    </source>
</reference>
<dbReference type="InterPro" id="IPR033121">
    <property type="entry name" value="PEPTIDASE_A1"/>
</dbReference>
<dbReference type="CDD" id="cd05474">
    <property type="entry name" value="SAP_like"/>
    <property type="match status" value="1"/>
</dbReference>
<feature type="chain" id="PRO_5004034582" description="candidapepsin" evidence="14">
    <location>
        <begin position="23"/>
        <end position="397"/>
    </location>
</feature>
<dbReference type="OrthoDB" id="771136at2759"/>
<evidence type="ECO:0000259" key="15">
    <source>
        <dbReference type="PROSITE" id="PS51767"/>
    </source>
</evidence>
<protein>
    <recommendedName>
        <fullName evidence="4">candidapepsin</fullName>
        <ecNumber evidence="4">3.4.23.24</ecNumber>
    </recommendedName>
</protein>
<evidence type="ECO:0000313" key="17">
    <source>
        <dbReference type="Proteomes" id="UP000011777"/>
    </source>
</evidence>
<dbReference type="InterPro" id="IPR033876">
    <property type="entry name" value="SAP-like"/>
</dbReference>
<evidence type="ECO:0000256" key="8">
    <source>
        <dbReference type="ARBA" id="ARBA00022750"/>
    </source>
</evidence>
<name>M3INT6_CANMX</name>
<keyword evidence="7 14" id="KW-0732">Signal</keyword>
<comment type="catalytic activity">
    <reaction evidence="1">
        <text>Preferential cleavage at the carboxyl of hydrophobic amino acids, but fails to cleave 15-Leu-|-Tyr-16, 16-Tyr-|-Leu-17 and 24-Phe-|-Phe-25 of insulin B chain. Activates trypsinogen, and degrades keratin.</text>
        <dbReference type="EC" id="3.4.23.24"/>
    </reaction>
</comment>
<dbReference type="EC" id="3.4.23.24" evidence="4"/>
<gene>
    <name evidence="16" type="ORF">G210_1425</name>
</gene>
<dbReference type="STRING" id="1245528.M3INT6"/>
<feature type="active site" evidence="12">
    <location>
        <position position="87"/>
    </location>
</feature>
<evidence type="ECO:0000256" key="5">
    <source>
        <dbReference type="ARBA" id="ARBA00022525"/>
    </source>
</evidence>
<sequence>MLFYQNIFIAIAFALFANAAPASPAKRSPGFVALDFDVIKTQKNVTTGEGGVTKRQTVPVTLYNEKISYAGDITIGSNKQKQTVIIDTGSSDLWVVDSNAQCEVTRPDQTQDFCKHNGTYTPGTSSTAQNLGTPFRIQYGDGSTSQGTLYKDTIGIGGVSIKNQEFADVSSTSVSQGILGIGYQNNEAGGFYDNVPITLKKQGIISKNAYSLYLNSQDAGTGQIIFGGVDNAKYSGKLTALPVTSNRELRIHLDSISIADSPSFNAQADVLLDSGTTNTFLQSDIAQQIINKFNAQVTYDANGNAFYLVDCNLPGPIEFTFDKGAKIVVPSSEFAGALYTTDGQLYSQCQLLLTVSDSNIFGDNFLRHAYIVYDLDDNEISIAQVKYTSESNISALT</sequence>
<dbReference type="OMA" id="TEYGFEG"/>
<feature type="domain" description="Peptidase A1" evidence="15">
    <location>
        <begin position="69"/>
        <end position="383"/>
    </location>
</feature>
<evidence type="ECO:0000256" key="1">
    <source>
        <dbReference type="ARBA" id="ARBA00001675"/>
    </source>
</evidence>
<evidence type="ECO:0000313" key="16">
    <source>
        <dbReference type="EMBL" id="EMG48071.1"/>
    </source>
</evidence>
<dbReference type="GO" id="GO:0006508">
    <property type="term" value="P:proteolysis"/>
    <property type="evidence" value="ECO:0007669"/>
    <property type="project" value="UniProtKB-KW"/>
</dbReference>
<evidence type="ECO:0000256" key="14">
    <source>
        <dbReference type="SAM" id="SignalP"/>
    </source>
</evidence>
<evidence type="ECO:0000256" key="2">
    <source>
        <dbReference type="ARBA" id="ARBA00004613"/>
    </source>
</evidence>